<evidence type="ECO:0000313" key="1">
    <source>
        <dbReference type="EMBL" id="CAJ1970962.1"/>
    </source>
</evidence>
<evidence type="ECO:0000313" key="2">
    <source>
        <dbReference type="Proteomes" id="UP001189624"/>
    </source>
</evidence>
<sequence>MMAQSPPTYPNKATVTVSAETVKEFAKQRKLRGGFYRLSCMKGPLRLLWTQHRGKDDGMKNNVAFWGKCGMPHDIPTSLWLSLSD</sequence>
<dbReference type="Proteomes" id="UP001189624">
    <property type="component" value="Chromosome 8"/>
</dbReference>
<reference evidence="1" key="1">
    <citation type="submission" date="2023-10" db="EMBL/GenBank/DDBJ databases">
        <authorList>
            <person name="Domelevo Entfellner J.-B."/>
        </authorList>
    </citation>
    <scope>NUCLEOTIDE SEQUENCE</scope>
</reference>
<name>A0AA86SR52_9FABA</name>
<gene>
    <name evidence="1" type="ORF">AYBTSS11_LOCUS22958</name>
</gene>
<keyword evidence="2" id="KW-1185">Reference proteome</keyword>
<dbReference type="EMBL" id="OY731405">
    <property type="protein sequence ID" value="CAJ1970962.1"/>
    <property type="molecule type" value="Genomic_DNA"/>
</dbReference>
<protein>
    <submittedName>
        <fullName evidence="1">Uncharacterized protein</fullName>
    </submittedName>
</protein>
<dbReference type="AlphaFoldDB" id="A0AA86SR52"/>
<proteinExistence type="predicted"/>
<accession>A0AA86SR52</accession>
<dbReference type="Gramene" id="rna-AYBTSS11_LOCUS22958">
    <property type="protein sequence ID" value="CAJ1970962.1"/>
    <property type="gene ID" value="gene-AYBTSS11_LOCUS22958"/>
</dbReference>
<organism evidence="1 2">
    <name type="scientific">Sphenostylis stenocarpa</name>
    <dbReference type="NCBI Taxonomy" id="92480"/>
    <lineage>
        <taxon>Eukaryota</taxon>
        <taxon>Viridiplantae</taxon>
        <taxon>Streptophyta</taxon>
        <taxon>Embryophyta</taxon>
        <taxon>Tracheophyta</taxon>
        <taxon>Spermatophyta</taxon>
        <taxon>Magnoliopsida</taxon>
        <taxon>eudicotyledons</taxon>
        <taxon>Gunneridae</taxon>
        <taxon>Pentapetalae</taxon>
        <taxon>rosids</taxon>
        <taxon>fabids</taxon>
        <taxon>Fabales</taxon>
        <taxon>Fabaceae</taxon>
        <taxon>Papilionoideae</taxon>
        <taxon>50 kb inversion clade</taxon>
        <taxon>NPAAA clade</taxon>
        <taxon>indigoferoid/millettioid clade</taxon>
        <taxon>Phaseoleae</taxon>
        <taxon>Sphenostylis</taxon>
    </lineage>
</organism>